<dbReference type="CDD" id="cd00688">
    <property type="entry name" value="ISOPREN_C2_like"/>
    <property type="match status" value="1"/>
</dbReference>
<feature type="transmembrane region" description="Helical" evidence="2">
    <location>
        <begin position="732"/>
        <end position="751"/>
    </location>
</feature>
<evidence type="ECO:0000256" key="1">
    <source>
        <dbReference type="SAM" id="MobiDB-lite"/>
    </source>
</evidence>
<dbReference type="Gene3D" id="2.170.130.30">
    <property type="match status" value="1"/>
</dbReference>
<organism evidence="4 5">
    <name type="scientific">Eggerthella lenta</name>
    <name type="common">Eubacterium lentum</name>
    <dbReference type="NCBI Taxonomy" id="84112"/>
    <lineage>
        <taxon>Bacteria</taxon>
        <taxon>Bacillati</taxon>
        <taxon>Actinomycetota</taxon>
        <taxon>Coriobacteriia</taxon>
        <taxon>Eggerthellales</taxon>
        <taxon>Eggerthellaceae</taxon>
        <taxon>Eggerthella</taxon>
    </lineage>
</organism>
<proteinExistence type="predicted"/>
<keyword evidence="3" id="KW-0732">Signal</keyword>
<dbReference type="SUPFAM" id="SSF48239">
    <property type="entry name" value="Terpenoid cyclases/Protein prenyltransferases"/>
    <property type="match status" value="1"/>
</dbReference>
<dbReference type="AlphaFoldDB" id="A0A369MQN9"/>
<keyword evidence="2" id="KW-1133">Transmembrane helix</keyword>
<reference evidence="4 5" key="1">
    <citation type="journal article" date="2018" name="Elife">
        <title>Discovery and characterization of a prevalent human gut bacterial enzyme sufficient for the inactivation of a family of plant toxins.</title>
        <authorList>
            <person name="Koppel N."/>
            <person name="Bisanz J.E."/>
            <person name="Pandelia M.E."/>
            <person name="Turnbaugh P.J."/>
            <person name="Balskus E.P."/>
        </authorList>
    </citation>
    <scope>NUCLEOTIDE SEQUENCE [LARGE SCALE GENOMIC DNA]</scope>
    <source>
        <strain evidence="4 5">MR1 #12</strain>
    </source>
</reference>
<feature type="signal peptide" evidence="3">
    <location>
        <begin position="1"/>
        <end position="35"/>
    </location>
</feature>
<comment type="caution">
    <text evidence="4">The sequence shown here is derived from an EMBL/GenBank/DDBJ whole genome shotgun (WGS) entry which is preliminary data.</text>
</comment>
<dbReference type="InterPro" id="IPR008930">
    <property type="entry name" value="Terpenoid_cyclase/PrenylTrfase"/>
</dbReference>
<gene>
    <name evidence="4" type="ORF">C1872_14645</name>
</gene>
<dbReference type="EMBL" id="PPTX01000031">
    <property type="protein sequence ID" value="RDB75039.1"/>
    <property type="molecule type" value="Genomic_DNA"/>
</dbReference>
<feature type="region of interest" description="Disordered" evidence="1">
    <location>
        <begin position="698"/>
        <end position="727"/>
    </location>
</feature>
<evidence type="ECO:0000313" key="4">
    <source>
        <dbReference type="EMBL" id="RDB75039.1"/>
    </source>
</evidence>
<dbReference type="RefSeq" id="WP_009608832.1">
    <property type="nucleotide sequence ID" value="NZ_CABHNG010000026.1"/>
</dbReference>
<protein>
    <submittedName>
        <fullName evidence="4">Peptidase</fullName>
    </submittedName>
</protein>
<dbReference type="GeneID" id="69510447"/>
<evidence type="ECO:0000313" key="5">
    <source>
        <dbReference type="Proteomes" id="UP000253752"/>
    </source>
</evidence>
<keyword evidence="2" id="KW-0472">Membrane</keyword>
<accession>A0A369MQN9</accession>
<sequence>MKEHASTRAGIAQRAWALLLAVALCLGLVPGAAWAAEGQTAAAGAENAQASAGTVTLTVTAGSKNDYGTGEVTYPTWVNKQYALGEVLKTAQAAGGTGHGKGDLTMEDLLDTAVAKGDLKAYDASESSYGKYLNSVTSKDGAKLAGWSSDDSSAGLYWSLFDNGGFANSSFDQVKLVGGNSYQFCWASYSSATAPSDWKAYYEKNPADQAKGDDGLPISEVATLTVTSGSKTDYDAGETTYPAWVNKQYALDEVLKAAQADGGTGHAKEDLTMEDLLNAAVAKGDLKGYDASSSSYGGKYLNSITSKDGAVLAGWNSDDYSLGQFWAVFAAGVSSSTPFDQVKLEEGASYQLCWDTFSSAVAPSDWTAYYAENPPAKADAGDGSTDPGDAIDPPTDNNIAHGIDLSAMASLMNGIAASYEGTTEAWKVMDMAAMGRLAAAQASAFIPVGLEGMKNPAPDSAATAFQRNIIALSAVGVDATSVPDGGGVYDALDAMAQKVTAASPVNVQAFTLLAYASNAYEVPVDAKLSEDALISVLCGSQLSDGGFSYSGSKADADMTAMVITALSPYASNDAAVRNVVNRALNALKGLQHDDGGFGATGIGVDSGTNTNSTAMAVVALCAAGIDPSTSWATESGATPLSALLSQAASDRSGFIYQGSVNDFATEQGFRALVAYQGLKNTGAAYNIYTQAKLGQAGLPAEKQEEESAPAPADKPVADKKALAKTGDGSAPFAAGTAVLALGALAAGIAATRRMRVSDELSLRR</sequence>
<feature type="chain" id="PRO_5016722581" evidence="3">
    <location>
        <begin position="36"/>
        <end position="764"/>
    </location>
</feature>
<dbReference type="Proteomes" id="UP000253752">
    <property type="component" value="Unassembled WGS sequence"/>
</dbReference>
<name>A0A369MQN9_EGGLN</name>
<evidence type="ECO:0000256" key="2">
    <source>
        <dbReference type="SAM" id="Phobius"/>
    </source>
</evidence>
<keyword evidence="2" id="KW-0812">Transmembrane</keyword>
<evidence type="ECO:0000256" key="3">
    <source>
        <dbReference type="SAM" id="SignalP"/>
    </source>
</evidence>
<dbReference type="Gene3D" id="1.50.10.20">
    <property type="match status" value="1"/>
</dbReference>